<protein>
    <submittedName>
        <fullName evidence="1">Uncharacterized protein</fullName>
    </submittedName>
</protein>
<dbReference type="OrthoDB" id="266400at2"/>
<dbReference type="Proteomes" id="UP000516764">
    <property type="component" value="Chromosome"/>
</dbReference>
<evidence type="ECO:0000313" key="1">
    <source>
        <dbReference type="EMBL" id="QOD60951.1"/>
    </source>
</evidence>
<sequence>MYIKKLSLFIFLILGLNSCNHKKVKLTNGLDKSAGNVPAYIISTPIATYYLEKNGGGLSSMLDKDNVDWIGFHNKAGSGHKGEYRGFPNAIHKQDGSYFHAMNAKTDPSNSIVEIESEKHIRIKFISDNKKWEGLWDFYPDRCDFSMIKISKGYKYWVQYEGVPGGKMDNTDFWYSSLDNKQHPITEPFLGDLPSPEWIAFGDKNSSRMLYVLHHENDNFPDNYISRPDMTVLGFGRQNGKKTSKHLTTAQTFSIGFVESKKYYTIDNVIKNLIKK</sequence>
<dbReference type="RefSeq" id="WP_088355252.1">
    <property type="nucleotide sequence ID" value="NZ_CP061813.1"/>
</dbReference>
<dbReference type="AlphaFoldDB" id="A0A7L8AG12"/>
<gene>
    <name evidence="1" type="ORF">H9I45_00495</name>
</gene>
<name>A0A7L8AG12_9FLAO</name>
<keyword evidence="2" id="KW-1185">Reference proteome</keyword>
<evidence type="ECO:0000313" key="2">
    <source>
        <dbReference type="Proteomes" id="UP000516764"/>
    </source>
</evidence>
<dbReference type="KEGG" id="phal:H9I45_00495"/>
<dbReference type="EMBL" id="CP061813">
    <property type="protein sequence ID" value="QOD60951.1"/>
    <property type="molecule type" value="Genomic_DNA"/>
</dbReference>
<reference evidence="1 2" key="1">
    <citation type="journal article" date="2016" name="Int. J. Syst. Evol. Microbiol.">
        <title>Polaribacter haliotis sp. nov., isolated from the gut of abalone Haliotis discus hannai.</title>
        <authorList>
            <person name="Kim Y.O."/>
            <person name="Park I.S."/>
            <person name="Park S."/>
            <person name="Nam B.H."/>
            <person name="Park J.M."/>
            <person name="Kim D.G."/>
            <person name="Yoon J.H."/>
        </authorList>
    </citation>
    <scope>NUCLEOTIDE SEQUENCE [LARGE SCALE GENOMIC DNA]</scope>
    <source>
        <strain evidence="1 2">KCTC 52418</strain>
    </source>
</reference>
<proteinExistence type="predicted"/>
<accession>A0A7L8AG12</accession>
<organism evidence="1 2">
    <name type="scientific">Polaribacter haliotis</name>
    <dbReference type="NCBI Taxonomy" id="1888915"/>
    <lineage>
        <taxon>Bacteria</taxon>
        <taxon>Pseudomonadati</taxon>
        <taxon>Bacteroidota</taxon>
        <taxon>Flavobacteriia</taxon>
        <taxon>Flavobacteriales</taxon>
        <taxon>Flavobacteriaceae</taxon>
    </lineage>
</organism>